<evidence type="ECO:0000259" key="2">
    <source>
        <dbReference type="PROSITE" id="PS50987"/>
    </source>
</evidence>
<name>A0A371P2M0_9ACTN</name>
<dbReference type="SUPFAM" id="SSF46785">
    <property type="entry name" value="Winged helix' DNA-binding domain"/>
    <property type="match status" value="1"/>
</dbReference>
<dbReference type="Proteomes" id="UP000265581">
    <property type="component" value="Unassembled WGS sequence"/>
</dbReference>
<dbReference type="InterPro" id="IPR011991">
    <property type="entry name" value="ArsR-like_HTH"/>
</dbReference>
<dbReference type="Gene3D" id="3.40.50.2300">
    <property type="match status" value="1"/>
</dbReference>
<dbReference type="SMART" id="SM00418">
    <property type="entry name" value="HTH_ARSR"/>
    <property type="match status" value="1"/>
</dbReference>
<dbReference type="Pfam" id="PF12840">
    <property type="entry name" value="HTH_20"/>
    <property type="match status" value="1"/>
</dbReference>
<feature type="domain" description="HTH arsR-type" evidence="2">
    <location>
        <begin position="3"/>
        <end position="100"/>
    </location>
</feature>
<dbReference type="AlphaFoldDB" id="A0A371P2M0"/>
<reference evidence="3 4" key="1">
    <citation type="submission" date="2018-08" db="EMBL/GenBank/DDBJ databases">
        <title>Aeromicrobium sp. M2KJ-4, whole genome shotgun sequence.</title>
        <authorList>
            <person name="Tuo L."/>
        </authorList>
    </citation>
    <scope>NUCLEOTIDE SEQUENCE [LARGE SCALE GENOMIC DNA]</scope>
    <source>
        <strain evidence="3 4">M2KJ-4</strain>
    </source>
</reference>
<gene>
    <name evidence="3" type="ORF">DX116_13600</name>
</gene>
<dbReference type="OrthoDB" id="9784339at2"/>
<dbReference type="CDD" id="cd00090">
    <property type="entry name" value="HTH_ARSR"/>
    <property type="match status" value="1"/>
</dbReference>
<comment type="caution">
    <text evidence="3">The sequence shown here is derived from an EMBL/GenBank/DDBJ whole genome shotgun (WGS) entry which is preliminary data.</text>
</comment>
<evidence type="ECO:0000256" key="1">
    <source>
        <dbReference type="ARBA" id="ARBA00022849"/>
    </source>
</evidence>
<dbReference type="PANTHER" id="PTHR43428:SF1">
    <property type="entry name" value="ARSENATE REDUCTASE"/>
    <property type="match status" value="1"/>
</dbReference>
<dbReference type="GO" id="GO:0046685">
    <property type="term" value="P:response to arsenic-containing substance"/>
    <property type="evidence" value="ECO:0007669"/>
    <property type="project" value="UniProtKB-KW"/>
</dbReference>
<dbReference type="InterPro" id="IPR023485">
    <property type="entry name" value="Ptyr_pPase"/>
</dbReference>
<dbReference type="InterPro" id="IPR001845">
    <property type="entry name" value="HTH_ArsR_DNA-bd_dom"/>
</dbReference>
<dbReference type="InterPro" id="IPR036390">
    <property type="entry name" value="WH_DNA-bd_sf"/>
</dbReference>
<protein>
    <submittedName>
        <fullName evidence="3">ArsR family transcriptional regulator</fullName>
    </submittedName>
</protein>
<evidence type="ECO:0000313" key="3">
    <source>
        <dbReference type="EMBL" id="REK70192.1"/>
    </source>
</evidence>
<dbReference type="GO" id="GO:0003700">
    <property type="term" value="F:DNA-binding transcription factor activity"/>
    <property type="evidence" value="ECO:0007669"/>
    <property type="project" value="InterPro"/>
</dbReference>
<dbReference type="EMBL" id="QUBR01000002">
    <property type="protein sequence ID" value="REK70192.1"/>
    <property type="molecule type" value="Genomic_DNA"/>
</dbReference>
<evidence type="ECO:0000313" key="4">
    <source>
        <dbReference type="Proteomes" id="UP000265581"/>
    </source>
</evidence>
<dbReference type="SUPFAM" id="SSF52788">
    <property type="entry name" value="Phosphotyrosine protein phosphatases I"/>
    <property type="match status" value="1"/>
</dbReference>
<keyword evidence="1" id="KW-0059">Arsenical resistance</keyword>
<organism evidence="3 4">
    <name type="scientific">Aeromicrobium endophyticum</name>
    <dbReference type="NCBI Taxonomy" id="2292704"/>
    <lineage>
        <taxon>Bacteria</taxon>
        <taxon>Bacillati</taxon>
        <taxon>Actinomycetota</taxon>
        <taxon>Actinomycetes</taxon>
        <taxon>Propionibacteriales</taxon>
        <taxon>Nocardioidaceae</taxon>
        <taxon>Aeromicrobium</taxon>
    </lineage>
</organism>
<accession>A0A371P2M0</accession>
<sequence>MSIEQVDLVTRARRHAALADVARLAVVDALALGDRSPGELQAALDLPSNLMAHHLKVLESAGTVTRRRSEGDRRRTYLTLTDRIAVDRVSPSIDAARVVFVCTANSARSQLAAAMWAGVSDVPAASAGTQPADRVAPGAVAAAERHDLRLLGGDPRPFAGLSADGDLVVAVCDNAYEELGSAIDLHWSIPDPVRAGDDEAFDAAYDELDRRVAVLAPLVSIS</sequence>
<dbReference type="Gene3D" id="1.10.10.10">
    <property type="entry name" value="Winged helix-like DNA-binding domain superfamily/Winged helix DNA-binding domain"/>
    <property type="match status" value="1"/>
</dbReference>
<dbReference type="InterPro" id="IPR036388">
    <property type="entry name" value="WH-like_DNA-bd_sf"/>
</dbReference>
<proteinExistence type="predicted"/>
<dbReference type="InterPro" id="IPR036196">
    <property type="entry name" value="Ptyr_pPase_sf"/>
</dbReference>
<dbReference type="PANTHER" id="PTHR43428">
    <property type="entry name" value="ARSENATE REDUCTASE"/>
    <property type="match status" value="1"/>
</dbReference>
<dbReference type="Pfam" id="PF01451">
    <property type="entry name" value="LMWPc"/>
    <property type="match status" value="1"/>
</dbReference>
<keyword evidence="4" id="KW-1185">Reference proteome</keyword>
<dbReference type="SMART" id="SM00226">
    <property type="entry name" value="LMWPc"/>
    <property type="match status" value="1"/>
</dbReference>
<dbReference type="PROSITE" id="PS50987">
    <property type="entry name" value="HTH_ARSR_2"/>
    <property type="match status" value="1"/>
</dbReference>